<feature type="chain" id="PRO_5003090861" evidence="3">
    <location>
        <begin position="31"/>
        <end position="803"/>
    </location>
</feature>
<gene>
    <name evidence="4" type="ordered locus">Tbis_0414</name>
</gene>
<dbReference type="Pfam" id="PF01436">
    <property type="entry name" value="NHL"/>
    <property type="match status" value="1"/>
</dbReference>
<organism evidence="4 5">
    <name type="scientific">Thermobispora bispora (strain ATCC 19993 / DSM 43833 / CBS 139.67 / JCM 10125 / KCTC 9307 / NBRC 14880 / R51)</name>
    <dbReference type="NCBI Taxonomy" id="469371"/>
    <lineage>
        <taxon>Bacteria</taxon>
        <taxon>Bacillati</taxon>
        <taxon>Actinomycetota</taxon>
        <taxon>Actinomycetes</taxon>
        <taxon>Streptosporangiales</taxon>
        <taxon>Streptosporangiaceae</taxon>
        <taxon>Thermobispora</taxon>
    </lineage>
</organism>
<dbReference type="AlphaFoldDB" id="D6Y488"/>
<dbReference type="EMBL" id="CP001874">
    <property type="protein sequence ID" value="ADG87142.1"/>
    <property type="molecule type" value="Genomic_DNA"/>
</dbReference>
<sequence length="803" mass="86460">MRKRPAAAFAAALLLAVAAGLVRPAAEAGAATVLTFADEDRSSELTGHVVHQRYQFNTPTTVTYDRDTITGNPAAARVYVADMGNHVIRVFDLNGKQIGRLDDADTQLAPDSPASSVPQITAPLGIYFLSKSEAVDDRLAGLYINDVGVHKLHFFRTDPSNPDRFYYVTSFGQEGHGGGADLKLPRNMTVTPDGLLYVSDEFNHRIKGFRIDPDTWTATLVTTVGSQGGPIIPGTDKDYGTDSTHYDDYAGEPLKRDGFRIPQGMTYWRTPDGSRTYLYVADNGNNRVKIFEVAASGTLTLVDILGRFTRNGTADHLKRPRGVRVDVNGNLYVADTYGGRIIRFPNLGTNTAKYRTSLSADAAASWVYGRLGIHQVEMRTPATALTEDEAFQLPNDVVPVETPSGARYTENIWSWGVYYPGARVLLVSDTGNHRIKKCWEHPTQNTILRCSVSAGVGGVTAHEFWGHPRTLAGQLHAVGGMDLLPGQGSDPDTLLVSDTPNTVIYRYGLDGSYKGKFTGGSISYGVTGLSVYPVSGSHHVGVLVAADATLPYPYTGDSSLRIYNRAGGSVNVFNLTTRTSGASKISYTGGNFPVAIDIVPEGGSYGVFISTSGNRLYRFTLSGSSLTLNWVTGGPDPSKGSDSGSTWNLGPNFYGEGAAGTFDQIQDVTAGGGRVYAVDRRNQRIQVFNASTGAYIAKIGKGGGTYDHPASITPDEFFLPHGVRLDGGLLVGDGFNMIVRDYDDPTGLTPDSSGRLPVTMRGYWVDPHLGTRKGGLFATQHVLRAGPYVFVDSLISNRITRIS</sequence>
<dbReference type="KEGG" id="tbi:Tbis_0414"/>
<dbReference type="InterPro" id="IPR011042">
    <property type="entry name" value="6-blade_b-propeller_TolB-like"/>
</dbReference>
<dbReference type="eggNOG" id="COG3386">
    <property type="taxonomic scope" value="Bacteria"/>
</dbReference>
<dbReference type="GO" id="GO:0008270">
    <property type="term" value="F:zinc ion binding"/>
    <property type="evidence" value="ECO:0007669"/>
    <property type="project" value="UniProtKB-KW"/>
</dbReference>
<keyword evidence="5" id="KW-1185">Reference proteome</keyword>
<dbReference type="InterPro" id="IPR001258">
    <property type="entry name" value="NHL_repeat"/>
</dbReference>
<dbReference type="SUPFAM" id="SSF75011">
    <property type="entry name" value="3-carboxy-cis,cis-mucoante lactonizing enzyme"/>
    <property type="match status" value="1"/>
</dbReference>
<dbReference type="Proteomes" id="UP000006640">
    <property type="component" value="Chromosome"/>
</dbReference>
<evidence type="ECO:0000313" key="4">
    <source>
        <dbReference type="EMBL" id="ADG87142.1"/>
    </source>
</evidence>
<dbReference type="PANTHER" id="PTHR24104">
    <property type="entry name" value="E3 UBIQUITIN-PROTEIN LIGASE NHLRC1-RELATED"/>
    <property type="match status" value="1"/>
</dbReference>
<dbReference type="GO" id="GO:0000209">
    <property type="term" value="P:protein polyubiquitination"/>
    <property type="evidence" value="ECO:0007669"/>
    <property type="project" value="TreeGrafter"/>
</dbReference>
<reference evidence="4 5" key="1">
    <citation type="submission" date="2010-01" db="EMBL/GenBank/DDBJ databases">
        <title>The complete genome of Thermobispora bispora DSM 43833.</title>
        <authorList>
            <consortium name="US DOE Joint Genome Institute (JGI-PGF)"/>
            <person name="Lucas S."/>
            <person name="Copeland A."/>
            <person name="Lapidus A."/>
            <person name="Glavina del Rio T."/>
            <person name="Dalin E."/>
            <person name="Tice H."/>
            <person name="Bruce D."/>
            <person name="Goodwin L."/>
            <person name="Pitluck S."/>
            <person name="Kyrpides N."/>
            <person name="Mavromatis K."/>
            <person name="Ivanova N."/>
            <person name="Mikhailova N."/>
            <person name="Chertkov O."/>
            <person name="Brettin T."/>
            <person name="Detter J.C."/>
            <person name="Han C."/>
            <person name="Larimer F."/>
            <person name="Land M."/>
            <person name="Hauser L."/>
            <person name="Markowitz V."/>
            <person name="Cheng J.-F."/>
            <person name="Hugenholtz P."/>
            <person name="Woyke T."/>
            <person name="Wu D."/>
            <person name="Jando M."/>
            <person name="Schneider S."/>
            <person name="Klenk H.-P."/>
            <person name="Eisen J.A."/>
        </authorList>
    </citation>
    <scope>NUCLEOTIDE SEQUENCE [LARGE SCALE GENOMIC DNA]</scope>
    <source>
        <strain evidence="5">ATCC 19993 / DSM 43833 / CBS 139.67 / JCM 10125 / KCTC 9307 / NBRC 14880 / R51</strain>
    </source>
</reference>
<dbReference type="PANTHER" id="PTHR24104:SF25">
    <property type="entry name" value="PROTEIN LIN-41"/>
    <property type="match status" value="1"/>
</dbReference>
<dbReference type="HOGENOM" id="CLU_343769_0_0_11"/>
<keyword evidence="3" id="KW-0732">Signal</keyword>
<dbReference type="SUPFAM" id="SSF63829">
    <property type="entry name" value="Calcium-dependent phosphotriesterase"/>
    <property type="match status" value="1"/>
</dbReference>
<keyword evidence="1" id="KW-0677">Repeat</keyword>
<proteinExistence type="predicted"/>
<accession>D6Y488</accession>
<dbReference type="OrthoDB" id="9762443at2"/>
<dbReference type="RefSeq" id="WP_013130675.1">
    <property type="nucleotide sequence ID" value="NC_014165.1"/>
</dbReference>
<dbReference type="GO" id="GO:0043161">
    <property type="term" value="P:proteasome-mediated ubiquitin-dependent protein catabolic process"/>
    <property type="evidence" value="ECO:0007669"/>
    <property type="project" value="TreeGrafter"/>
</dbReference>
<feature type="signal peptide" evidence="3">
    <location>
        <begin position="1"/>
        <end position="30"/>
    </location>
</feature>
<evidence type="ECO:0000256" key="1">
    <source>
        <dbReference type="ARBA" id="ARBA00022737"/>
    </source>
</evidence>
<dbReference type="STRING" id="469371.Tbis_0414"/>
<protein>
    <submittedName>
        <fullName evidence="4">NHL repeat containing protein</fullName>
    </submittedName>
</protein>
<dbReference type="Gene3D" id="2.120.10.30">
    <property type="entry name" value="TolB, C-terminal domain"/>
    <property type="match status" value="3"/>
</dbReference>
<evidence type="ECO:0000256" key="3">
    <source>
        <dbReference type="SAM" id="SignalP"/>
    </source>
</evidence>
<dbReference type="CDD" id="cd05819">
    <property type="entry name" value="NHL"/>
    <property type="match status" value="1"/>
</dbReference>
<dbReference type="PROSITE" id="PS51125">
    <property type="entry name" value="NHL"/>
    <property type="match status" value="1"/>
</dbReference>
<evidence type="ECO:0000313" key="5">
    <source>
        <dbReference type="Proteomes" id="UP000006640"/>
    </source>
</evidence>
<dbReference type="InterPro" id="IPR050952">
    <property type="entry name" value="TRIM-NHL_E3_ligases"/>
</dbReference>
<dbReference type="GO" id="GO:0061630">
    <property type="term" value="F:ubiquitin protein ligase activity"/>
    <property type="evidence" value="ECO:0007669"/>
    <property type="project" value="TreeGrafter"/>
</dbReference>
<name>D6Y488_THEBD</name>
<feature type="repeat" description="NHL" evidence="2">
    <location>
        <begin position="305"/>
        <end position="347"/>
    </location>
</feature>
<evidence type="ECO:0000256" key="2">
    <source>
        <dbReference type="PROSITE-ProRule" id="PRU00504"/>
    </source>
</evidence>